<dbReference type="PROSITE" id="PS51257">
    <property type="entry name" value="PROKAR_LIPOPROTEIN"/>
    <property type="match status" value="1"/>
</dbReference>
<sequence length="534" mass="60223">MRTLIRGALFLGHLSLLLTFSSCSKNKSTSKQIIRLAFSSDPPTLNPVRGGDVISSTAQFMLFEGLTKMTKESSTTPALAKSIVLSEDKKTYIFLLKSVAWSDGHPVTAHDFVYAWKQMLSPDFPAPNAHLLYPILNAKQAKLGQVPLDDVGIKAKSDKLLIVTLEKPTPYFLELTSFCSFFPIPSHIAKQHPNWADKPGELFVTNGPFSIESYSIGNELKLVKNTLYHNKQNVSLDEIIVKIIDDPMTALLLFEKGEIDFLGSPCSSIPSDSIPSLKSKNLLIHQPLGASSFFSFNVNHPPFTNTKIRKALSHTINREAIVQFITQVNESPMITAIPTVLKKATTPSIKPIHFSKDECQTLFEEGLKELGLTRESISPLTITINENDIPKKIAQEVLSEWKKTFDIDVSIETVPTKSYLQKLYSKDFDIAYCQLVVHYNDAMNILERFKHGSNIKNYCGWENAEFIKILDESSYIHNHDKRIHHLEKAEQILLDEMPFSPIYHWNEVYIENANVKNIFISPIGSAHFENCKRI</sequence>
<protein>
    <recommendedName>
        <fullName evidence="6">Solute-binding protein family 5 domain-containing protein</fullName>
    </recommendedName>
</protein>
<dbReference type="InterPro" id="IPR030678">
    <property type="entry name" value="Peptide/Ni-bd"/>
</dbReference>
<keyword evidence="4 5" id="KW-0732">Signal</keyword>
<dbReference type="EMBL" id="NVUK01000021">
    <property type="protein sequence ID" value="PCI77018.1"/>
    <property type="molecule type" value="Genomic_DNA"/>
</dbReference>
<dbReference type="InterPro" id="IPR039424">
    <property type="entry name" value="SBP_5"/>
</dbReference>
<dbReference type="GO" id="GO:0015833">
    <property type="term" value="P:peptide transport"/>
    <property type="evidence" value="ECO:0007669"/>
    <property type="project" value="TreeGrafter"/>
</dbReference>
<evidence type="ECO:0000256" key="3">
    <source>
        <dbReference type="ARBA" id="ARBA00022448"/>
    </source>
</evidence>
<feature type="chain" id="PRO_5013128194" description="Solute-binding protein family 5 domain-containing protein" evidence="5">
    <location>
        <begin position="25"/>
        <end position="534"/>
    </location>
</feature>
<dbReference type="Gene3D" id="3.40.190.10">
    <property type="entry name" value="Periplasmic binding protein-like II"/>
    <property type="match status" value="1"/>
</dbReference>
<dbReference type="Pfam" id="PF00496">
    <property type="entry name" value="SBP_bac_5"/>
    <property type="match status" value="1"/>
</dbReference>
<dbReference type="Proteomes" id="UP000218775">
    <property type="component" value="Unassembled WGS sequence"/>
</dbReference>
<dbReference type="CDD" id="cd08504">
    <property type="entry name" value="PBP2_OppA"/>
    <property type="match status" value="1"/>
</dbReference>
<dbReference type="Gene3D" id="3.90.76.10">
    <property type="entry name" value="Dipeptide-binding Protein, Domain 1"/>
    <property type="match status" value="1"/>
</dbReference>
<comment type="subcellular location">
    <subcellularLocation>
        <location evidence="1">Cell envelope</location>
    </subcellularLocation>
</comment>
<organism evidence="7 8">
    <name type="scientific">Aerophobetes bacterium</name>
    <dbReference type="NCBI Taxonomy" id="2030807"/>
    <lineage>
        <taxon>Bacteria</taxon>
        <taxon>Candidatus Aerophobota</taxon>
    </lineage>
</organism>
<accession>A0A2A4X300</accession>
<feature type="domain" description="Solute-binding protein family 5" evidence="6">
    <location>
        <begin position="76"/>
        <end position="456"/>
    </location>
</feature>
<feature type="signal peptide" evidence="5">
    <location>
        <begin position="1"/>
        <end position="24"/>
    </location>
</feature>
<comment type="caution">
    <text evidence="7">The sequence shown here is derived from an EMBL/GenBank/DDBJ whole genome shotgun (WGS) entry which is preliminary data.</text>
</comment>
<evidence type="ECO:0000256" key="2">
    <source>
        <dbReference type="ARBA" id="ARBA00005695"/>
    </source>
</evidence>
<dbReference type="GO" id="GO:0043190">
    <property type="term" value="C:ATP-binding cassette (ABC) transporter complex"/>
    <property type="evidence" value="ECO:0007669"/>
    <property type="project" value="InterPro"/>
</dbReference>
<comment type="similarity">
    <text evidence="2">Belongs to the bacterial solute-binding protein 5 family.</text>
</comment>
<dbReference type="PANTHER" id="PTHR30290">
    <property type="entry name" value="PERIPLASMIC BINDING COMPONENT OF ABC TRANSPORTER"/>
    <property type="match status" value="1"/>
</dbReference>
<evidence type="ECO:0000313" key="8">
    <source>
        <dbReference type="Proteomes" id="UP000218775"/>
    </source>
</evidence>
<reference evidence="8" key="1">
    <citation type="submission" date="2017-08" db="EMBL/GenBank/DDBJ databases">
        <title>A dynamic microbial community with high functional redundancy inhabits the cold, oxic subseafloor aquifer.</title>
        <authorList>
            <person name="Tully B.J."/>
            <person name="Wheat C.G."/>
            <person name="Glazer B.T."/>
            <person name="Huber J.A."/>
        </authorList>
    </citation>
    <scope>NUCLEOTIDE SEQUENCE [LARGE SCALE GENOMIC DNA]</scope>
</reference>
<dbReference type="GO" id="GO:0030313">
    <property type="term" value="C:cell envelope"/>
    <property type="evidence" value="ECO:0007669"/>
    <property type="project" value="UniProtKB-SubCell"/>
</dbReference>
<dbReference type="SUPFAM" id="SSF53850">
    <property type="entry name" value="Periplasmic binding protein-like II"/>
    <property type="match status" value="1"/>
</dbReference>
<dbReference type="GO" id="GO:1904680">
    <property type="term" value="F:peptide transmembrane transporter activity"/>
    <property type="evidence" value="ECO:0007669"/>
    <property type="project" value="TreeGrafter"/>
</dbReference>
<dbReference type="Gene3D" id="3.10.105.10">
    <property type="entry name" value="Dipeptide-binding Protein, Domain 3"/>
    <property type="match status" value="1"/>
</dbReference>
<name>A0A2A4X300_UNCAE</name>
<dbReference type="InterPro" id="IPR000914">
    <property type="entry name" value="SBP_5_dom"/>
</dbReference>
<evidence type="ECO:0000256" key="4">
    <source>
        <dbReference type="ARBA" id="ARBA00022729"/>
    </source>
</evidence>
<proteinExistence type="inferred from homology"/>
<dbReference type="AlphaFoldDB" id="A0A2A4X300"/>
<evidence type="ECO:0000259" key="6">
    <source>
        <dbReference type="Pfam" id="PF00496"/>
    </source>
</evidence>
<evidence type="ECO:0000256" key="1">
    <source>
        <dbReference type="ARBA" id="ARBA00004196"/>
    </source>
</evidence>
<dbReference type="GO" id="GO:0042597">
    <property type="term" value="C:periplasmic space"/>
    <property type="evidence" value="ECO:0007669"/>
    <property type="project" value="UniProtKB-ARBA"/>
</dbReference>
<dbReference type="PIRSF" id="PIRSF002741">
    <property type="entry name" value="MppA"/>
    <property type="match status" value="1"/>
</dbReference>
<keyword evidence="3" id="KW-0813">Transport</keyword>
<evidence type="ECO:0000256" key="5">
    <source>
        <dbReference type="SAM" id="SignalP"/>
    </source>
</evidence>
<dbReference type="FunFam" id="3.90.76.10:FF:000001">
    <property type="entry name" value="Oligopeptide ABC transporter substrate-binding protein"/>
    <property type="match status" value="1"/>
</dbReference>
<evidence type="ECO:0000313" key="7">
    <source>
        <dbReference type="EMBL" id="PCI77018.1"/>
    </source>
</evidence>
<dbReference type="PANTHER" id="PTHR30290:SF10">
    <property type="entry name" value="PERIPLASMIC OLIGOPEPTIDE-BINDING PROTEIN-RELATED"/>
    <property type="match status" value="1"/>
</dbReference>
<gene>
    <name evidence="7" type="ORF">COB21_03605</name>
</gene>